<dbReference type="AlphaFoldDB" id="A0A645H5Y6"/>
<reference evidence="1" key="1">
    <citation type="submission" date="2019-08" db="EMBL/GenBank/DDBJ databases">
        <authorList>
            <person name="Kucharzyk K."/>
            <person name="Murdoch R.W."/>
            <person name="Higgins S."/>
            <person name="Loffler F."/>
        </authorList>
    </citation>
    <scope>NUCLEOTIDE SEQUENCE</scope>
</reference>
<proteinExistence type="predicted"/>
<sequence length="160" mass="17946">MLRAILAGQQRRTLGEVRFPAGLQGHAAVRNVAVNQVVPIRALERRQKRQVQQGFVPPHPPDIRLVAREPRAVNAALLPRADPNRLPARGKANGVGLRVFERDERENQVVLRALANLAHHRHGMLQQAFVNLCHIAWLLERDAEHLLALHQRGFVGLADL</sequence>
<comment type="caution">
    <text evidence="1">The sequence shown here is derived from an EMBL/GenBank/DDBJ whole genome shotgun (WGS) entry which is preliminary data.</text>
</comment>
<organism evidence="1">
    <name type="scientific">bioreactor metagenome</name>
    <dbReference type="NCBI Taxonomy" id="1076179"/>
    <lineage>
        <taxon>unclassified sequences</taxon>
        <taxon>metagenomes</taxon>
        <taxon>ecological metagenomes</taxon>
    </lineage>
</organism>
<protein>
    <submittedName>
        <fullName evidence="1">Uncharacterized protein</fullName>
    </submittedName>
</protein>
<name>A0A645H5Y6_9ZZZZ</name>
<dbReference type="EMBL" id="VSSQ01087419">
    <property type="protein sequence ID" value="MPN34398.1"/>
    <property type="molecule type" value="Genomic_DNA"/>
</dbReference>
<accession>A0A645H5Y6</accession>
<gene>
    <name evidence="1" type="ORF">SDC9_181891</name>
</gene>
<evidence type="ECO:0000313" key="1">
    <source>
        <dbReference type="EMBL" id="MPN34398.1"/>
    </source>
</evidence>